<evidence type="ECO:0000313" key="2">
    <source>
        <dbReference type="Proteomes" id="UP000092445"/>
    </source>
</evidence>
<name>A0A1A9ZZB8_GLOPL</name>
<organism evidence="1 2">
    <name type="scientific">Glossina pallidipes</name>
    <name type="common">Tsetse fly</name>
    <dbReference type="NCBI Taxonomy" id="7398"/>
    <lineage>
        <taxon>Eukaryota</taxon>
        <taxon>Metazoa</taxon>
        <taxon>Ecdysozoa</taxon>
        <taxon>Arthropoda</taxon>
        <taxon>Hexapoda</taxon>
        <taxon>Insecta</taxon>
        <taxon>Pterygota</taxon>
        <taxon>Neoptera</taxon>
        <taxon>Endopterygota</taxon>
        <taxon>Diptera</taxon>
        <taxon>Brachycera</taxon>
        <taxon>Muscomorpha</taxon>
        <taxon>Hippoboscoidea</taxon>
        <taxon>Glossinidae</taxon>
        <taxon>Glossina</taxon>
    </lineage>
</organism>
<dbReference type="EnsemblMetazoa" id="GPAI029597-RA">
    <property type="protein sequence ID" value="GPAI029597-PA"/>
    <property type="gene ID" value="GPAI029597"/>
</dbReference>
<dbReference type="Proteomes" id="UP000092445">
    <property type="component" value="Unassembled WGS sequence"/>
</dbReference>
<evidence type="ECO:0000313" key="1">
    <source>
        <dbReference type="EnsemblMetazoa" id="GPAI029597-PA"/>
    </source>
</evidence>
<reference evidence="2" key="1">
    <citation type="submission" date="2014-03" db="EMBL/GenBank/DDBJ databases">
        <authorList>
            <person name="Aksoy S."/>
            <person name="Warren W."/>
            <person name="Wilson R.K."/>
        </authorList>
    </citation>
    <scope>NUCLEOTIDE SEQUENCE [LARGE SCALE GENOMIC DNA]</scope>
    <source>
        <strain evidence="2">IAEA</strain>
    </source>
</reference>
<accession>A0A1A9ZZB8</accession>
<sequence length="268" mass="31018">MKTSTEMNRCSQTQLYRSRRCNKKSSISNSKKTYCLSSKYARYVYELIKFFTIPTKRDEIRGEVWQRIRTQLEVKINAYNETHLTHIALYRNLLCITTSCSRLFIHLPISQLFHEFLVQAHIYEHLCYSFGVIVVNTARTNVATAVLRFAEWFELNASGHVDKFNFGLLLYILTTRFLKGLLLTIKNKRPCLLVLQEKVQSEHPPFSVISLKIDYNSSSRVDYVLSSCKGKETCNLVRGLKMPNKLIQTTTAFTPIPLQSSAGLEWKV</sequence>
<keyword evidence="2" id="KW-1185">Reference proteome</keyword>
<proteinExistence type="predicted"/>
<dbReference type="VEuPathDB" id="VectorBase:GPAI029597"/>
<protein>
    <submittedName>
        <fullName evidence="1">Uncharacterized protein</fullName>
    </submittedName>
</protein>
<dbReference type="AlphaFoldDB" id="A0A1A9ZZB8"/>
<reference evidence="1" key="2">
    <citation type="submission" date="2020-05" db="UniProtKB">
        <authorList>
            <consortium name="EnsemblMetazoa"/>
        </authorList>
    </citation>
    <scope>IDENTIFICATION</scope>
    <source>
        <strain evidence="1">IAEA</strain>
    </source>
</reference>